<reference evidence="2" key="1">
    <citation type="journal article" date="2019" name="Int. J. Syst. Evol. Microbiol.">
        <title>The Global Catalogue of Microorganisms (GCM) 10K type strain sequencing project: providing services to taxonomists for standard genome sequencing and annotation.</title>
        <authorList>
            <consortium name="The Broad Institute Genomics Platform"/>
            <consortium name="The Broad Institute Genome Sequencing Center for Infectious Disease"/>
            <person name="Wu L."/>
            <person name="Ma J."/>
        </authorList>
    </citation>
    <scope>NUCLEOTIDE SEQUENCE [LARGE SCALE GENOMIC DNA]</scope>
    <source>
        <strain evidence="2">JCM 17442</strain>
    </source>
</reference>
<comment type="caution">
    <text evidence="1">The sequence shown here is derived from an EMBL/GenBank/DDBJ whole genome shotgun (WGS) entry which is preliminary data.</text>
</comment>
<gene>
    <name evidence="1" type="ORF">GCM10022256_26150</name>
</gene>
<keyword evidence="2" id="KW-1185">Reference proteome</keyword>
<organism evidence="1 2">
    <name type="scientific">Frondihabitans peucedani</name>
    <dbReference type="NCBI Taxonomy" id="598626"/>
    <lineage>
        <taxon>Bacteria</taxon>
        <taxon>Bacillati</taxon>
        <taxon>Actinomycetota</taxon>
        <taxon>Actinomycetes</taxon>
        <taxon>Micrococcales</taxon>
        <taxon>Microbacteriaceae</taxon>
        <taxon>Frondihabitans</taxon>
    </lineage>
</organism>
<accession>A0ABP8E475</accession>
<sequence length="120" mass="13019">MTAPVHWAPLNPETTYNKQPDGPVQFFSVERDGQIMGYLWFSDTEFAAGYKARESGGDIAFNVGLTWSPKLKEAKTDGLSPSEAVRRLALSPDIPASAGSIRSIETRSVATLAELSTIDD</sequence>
<protein>
    <submittedName>
        <fullName evidence="1">Uncharacterized protein</fullName>
    </submittedName>
</protein>
<proteinExistence type="predicted"/>
<evidence type="ECO:0000313" key="2">
    <source>
        <dbReference type="Proteomes" id="UP001501594"/>
    </source>
</evidence>
<dbReference type="EMBL" id="BAABAU010000003">
    <property type="protein sequence ID" value="GAA4267003.1"/>
    <property type="molecule type" value="Genomic_DNA"/>
</dbReference>
<evidence type="ECO:0000313" key="1">
    <source>
        <dbReference type="EMBL" id="GAA4267003.1"/>
    </source>
</evidence>
<name>A0ABP8E475_9MICO</name>
<dbReference type="Proteomes" id="UP001501594">
    <property type="component" value="Unassembled WGS sequence"/>
</dbReference>